<dbReference type="SUPFAM" id="SSF53448">
    <property type="entry name" value="Nucleotide-diphospho-sugar transferases"/>
    <property type="match status" value="1"/>
</dbReference>
<dbReference type="InterPro" id="IPR050256">
    <property type="entry name" value="Glycosyltransferase_2"/>
</dbReference>
<dbReference type="EMBL" id="AUZY01007800">
    <property type="protein sequence ID" value="EQD48686.1"/>
    <property type="molecule type" value="Genomic_DNA"/>
</dbReference>
<reference evidence="2" key="2">
    <citation type="journal article" date="2014" name="ISME J.">
        <title>Microbial stratification in low pH oxic and suboxic macroscopic growths along an acid mine drainage.</title>
        <authorList>
            <person name="Mendez-Garcia C."/>
            <person name="Mesa V."/>
            <person name="Sprenger R.R."/>
            <person name="Richter M."/>
            <person name="Diez M.S."/>
            <person name="Solano J."/>
            <person name="Bargiela R."/>
            <person name="Golyshina O.V."/>
            <person name="Manteca A."/>
            <person name="Ramos J.L."/>
            <person name="Gallego J.R."/>
            <person name="Llorente I."/>
            <person name="Martins Dos Santos V.A."/>
            <person name="Jensen O.N."/>
            <person name="Pelaez A.I."/>
            <person name="Sanchez J."/>
            <person name="Ferrer M."/>
        </authorList>
    </citation>
    <scope>NUCLEOTIDE SEQUENCE</scope>
</reference>
<reference evidence="2" key="1">
    <citation type="submission" date="2013-08" db="EMBL/GenBank/DDBJ databases">
        <authorList>
            <person name="Mendez C."/>
            <person name="Richter M."/>
            <person name="Ferrer M."/>
            <person name="Sanchez J."/>
        </authorList>
    </citation>
    <scope>NUCLEOTIDE SEQUENCE</scope>
</reference>
<protein>
    <submittedName>
        <fullName evidence="2">Glycosyl transferase, family 2 domain protein</fullName>
        <ecNumber evidence="2">2.-.-.-</ecNumber>
    </submittedName>
</protein>
<gene>
    <name evidence="2" type="ORF">B1B_11958</name>
</gene>
<dbReference type="PANTHER" id="PTHR48090">
    <property type="entry name" value="UNDECAPRENYL-PHOSPHATE 4-DEOXY-4-FORMAMIDO-L-ARABINOSE TRANSFERASE-RELATED"/>
    <property type="match status" value="1"/>
</dbReference>
<dbReference type="AlphaFoldDB" id="T0ZK33"/>
<dbReference type="Pfam" id="PF00535">
    <property type="entry name" value="Glycos_transf_2"/>
    <property type="match status" value="1"/>
</dbReference>
<evidence type="ECO:0000259" key="1">
    <source>
        <dbReference type="Pfam" id="PF00535"/>
    </source>
</evidence>
<comment type="caution">
    <text evidence="2">The sequence shown here is derived from an EMBL/GenBank/DDBJ whole genome shotgun (WGS) entry which is preliminary data.</text>
</comment>
<organism evidence="2">
    <name type="scientific">mine drainage metagenome</name>
    <dbReference type="NCBI Taxonomy" id="410659"/>
    <lineage>
        <taxon>unclassified sequences</taxon>
        <taxon>metagenomes</taxon>
        <taxon>ecological metagenomes</taxon>
    </lineage>
</organism>
<sequence>MLTTLVIPAYNEATRLADGYQRLAPVLDALDPNQVEVILVDDGSRDATLRVARDVYGHLPHHLVVSQATNRGKGAAVRLGLGLASGSRVAVLDADMAIDPACLPDLLDHLGGADLAPGSRAVRGGRALRLTFAHAERDG</sequence>
<proteinExistence type="predicted"/>
<dbReference type="PANTHER" id="PTHR48090:SF7">
    <property type="entry name" value="RFBJ PROTEIN"/>
    <property type="match status" value="1"/>
</dbReference>
<keyword evidence="2" id="KW-0808">Transferase</keyword>
<accession>T0ZK33</accession>
<dbReference type="Gene3D" id="3.90.550.10">
    <property type="entry name" value="Spore Coat Polysaccharide Biosynthesis Protein SpsA, Chain A"/>
    <property type="match status" value="1"/>
</dbReference>
<feature type="domain" description="Glycosyltransferase 2-like" evidence="1">
    <location>
        <begin position="5"/>
        <end position="122"/>
    </location>
</feature>
<feature type="non-terminal residue" evidence="2">
    <location>
        <position position="139"/>
    </location>
</feature>
<name>T0ZK33_9ZZZZ</name>
<evidence type="ECO:0000313" key="2">
    <source>
        <dbReference type="EMBL" id="EQD48686.1"/>
    </source>
</evidence>
<dbReference type="GO" id="GO:0016740">
    <property type="term" value="F:transferase activity"/>
    <property type="evidence" value="ECO:0007669"/>
    <property type="project" value="UniProtKB-KW"/>
</dbReference>
<dbReference type="InterPro" id="IPR001173">
    <property type="entry name" value="Glyco_trans_2-like"/>
</dbReference>
<dbReference type="EC" id="2.-.-.-" evidence="2"/>
<dbReference type="InterPro" id="IPR029044">
    <property type="entry name" value="Nucleotide-diphossugar_trans"/>
</dbReference>
<dbReference type="CDD" id="cd04179">
    <property type="entry name" value="DPM_DPG-synthase_like"/>
    <property type="match status" value="1"/>
</dbReference>